<organism evidence="1 2">
    <name type="scientific">Ciceribacter selenitireducens ATCC BAA-1503</name>
    <dbReference type="NCBI Taxonomy" id="1336235"/>
    <lineage>
        <taxon>Bacteria</taxon>
        <taxon>Pseudomonadati</taxon>
        <taxon>Pseudomonadota</taxon>
        <taxon>Alphaproteobacteria</taxon>
        <taxon>Hyphomicrobiales</taxon>
        <taxon>Rhizobiaceae</taxon>
        <taxon>Ciceribacter</taxon>
    </lineage>
</organism>
<sequence>MLGKMTTFLGPFSDFFNVAASRPAKSPRDRVYLRRLGRRINGGRSDACLDRQDRGG</sequence>
<dbReference type="AlphaFoldDB" id="A0A376AB19"/>
<proteinExistence type="predicted"/>
<name>A0A376AB19_9HYPH</name>
<dbReference type="Proteomes" id="UP000254764">
    <property type="component" value="Unassembled WGS sequence"/>
</dbReference>
<protein>
    <submittedName>
        <fullName evidence="1">Uncharacterized protein</fullName>
    </submittedName>
</protein>
<keyword evidence="2" id="KW-1185">Reference proteome</keyword>
<accession>A0A376AB19</accession>
<evidence type="ECO:0000313" key="2">
    <source>
        <dbReference type="Proteomes" id="UP000254764"/>
    </source>
</evidence>
<dbReference type="EMBL" id="UEYP01000016">
    <property type="protein sequence ID" value="SSC64995.1"/>
    <property type="molecule type" value="Genomic_DNA"/>
</dbReference>
<reference evidence="2" key="1">
    <citation type="submission" date="2018-07" db="EMBL/GenBank/DDBJ databases">
        <authorList>
            <person name="Peiro R."/>
            <person name="Begona"/>
            <person name="Cbmso G."/>
            <person name="Lopez M."/>
            <person name="Gonzalez S."/>
        </authorList>
    </citation>
    <scope>NUCLEOTIDE SEQUENCE [LARGE SCALE GENOMIC DNA]</scope>
</reference>
<evidence type="ECO:0000313" key="1">
    <source>
        <dbReference type="EMBL" id="SSC64995.1"/>
    </source>
</evidence>
<gene>
    <name evidence="1" type="ORF">RHIZ70_703</name>
</gene>